<sequence length="78" mass="8878">LYLLPWHQIFVAFWCRARDPDVSVISLQSSSRASFAVWKKTHSECGVKTPQTVATQERDVNQELTDGSGESRVQERNV</sequence>
<gene>
    <name evidence="2" type="ORF">S01H1_69296</name>
</gene>
<dbReference type="EMBL" id="BARS01046002">
    <property type="protein sequence ID" value="GAG38893.1"/>
    <property type="molecule type" value="Genomic_DNA"/>
</dbReference>
<protein>
    <submittedName>
        <fullName evidence="2">Uncharacterized protein</fullName>
    </submittedName>
</protein>
<comment type="caution">
    <text evidence="2">The sequence shown here is derived from an EMBL/GenBank/DDBJ whole genome shotgun (WGS) entry which is preliminary data.</text>
</comment>
<evidence type="ECO:0000256" key="1">
    <source>
        <dbReference type="SAM" id="MobiDB-lite"/>
    </source>
</evidence>
<evidence type="ECO:0000313" key="2">
    <source>
        <dbReference type="EMBL" id="GAG38893.1"/>
    </source>
</evidence>
<organism evidence="2">
    <name type="scientific">marine sediment metagenome</name>
    <dbReference type="NCBI Taxonomy" id="412755"/>
    <lineage>
        <taxon>unclassified sequences</taxon>
        <taxon>metagenomes</taxon>
        <taxon>ecological metagenomes</taxon>
    </lineage>
</organism>
<feature type="non-terminal residue" evidence="2">
    <location>
        <position position="1"/>
    </location>
</feature>
<accession>X0XQF3</accession>
<proteinExistence type="predicted"/>
<dbReference type="AlphaFoldDB" id="X0XQF3"/>
<reference evidence="2" key="1">
    <citation type="journal article" date="2014" name="Front. Microbiol.">
        <title>High frequency of phylogenetically diverse reductive dehalogenase-homologous genes in deep subseafloor sedimentary metagenomes.</title>
        <authorList>
            <person name="Kawai M."/>
            <person name="Futagami T."/>
            <person name="Toyoda A."/>
            <person name="Takaki Y."/>
            <person name="Nishi S."/>
            <person name="Hori S."/>
            <person name="Arai W."/>
            <person name="Tsubouchi T."/>
            <person name="Morono Y."/>
            <person name="Uchiyama I."/>
            <person name="Ito T."/>
            <person name="Fujiyama A."/>
            <person name="Inagaki F."/>
            <person name="Takami H."/>
        </authorList>
    </citation>
    <scope>NUCLEOTIDE SEQUENCE</scope>
    <source>
        <strain evidence="2">Expedition CK06-06</strain>
    </source>
</reference>
<feature type="region of interest" description="Disordered" evidence="1">
    <location>
        <begin position="51"/>
        <end position="78"/>
    </location>
</feature>
<name>X0XQF3_9ZZZZ</name>